<reference evidence="4 5" key="1">
    <citation type="journal article" date="2018" name="Nat. Ecol. Evol.">
        <title>Shark genomes provide insights into elasmobranch evolution and the origin of vertebrates.</title>
        <authorList>
            <person name="Hara Y"/>
            <person name="Yamaguchi K"/>
            <person name="Onimaru K"/>
            <person name="Kadota M"/>
            <person name="Koyanagi M"/>
            <person name="Keeley SD"/>
            <person name="Tatsumi K"/>
            <person name="Tanaka K"/>
            <person name="Motone F"/>
            <person name="Kageyama Y"/>
            <person name="Nozu R"/>
            <person name="Adachi N"/>
            <person name="Nishimura O"/>
            <person name="Nakagawa R"/>
            <person name="Tanegashima C"/>
            <person name="Kiyatake I"/>
            <person name="Matsumoto R"/>
            <person name="Murakumo K"/>
            <person name="Nishida K"/>
            <person name="Terakita A"/>
            <person name="Kuratani S"/>
            <person name="Sato K"/>
            <person name="Hyodo S Kuraku.S."/>
        </authorList>
    </citation>
    <scope>NUCLEOTIDE SEQUENCE [LARGE SCALE GENOMIC DNA]</scope>
</reference>
<dbReference type="Proteomes" id="UP000288216">
    <property type="component" value="Unassembled WGS sequence"/>
</dbReference>
<feature type="non-terminal residue" evidence="4">
    <location>
        <position position="1"/>
    </location>
</feature>
<dbReference type="PROSITE" id="PS51650">
    <property type="entry name" value="C2_DOCK"/>
    <property type="match status" value="1"/>
</dbReference>
<dbReference type="InterPro" id="IPR037808">
    <property type="entry name" value="C2_Dock-C"/>
</dbReference>
<dbReference type="AlphaFoldDB" id="A0A401Q326"/>
<dbReference type="InterPro" id="IPR027007">
    <property type="entry name" value="C2_DOCK-type_domain"/>
</dbReference>
<evidence type="ECO:0000313" key="4">
    <source>
        <dbReference type="EMBL" id="GCB79837.1"/>
    </source>
</evidence>
<proteinExistence type="inferred from homology"/>
<dbReference type="CDD" id="cd08696">
    <property type="entry name" value="C2_Dock-C"/>
    <property type="match status" value="1"/>
</dbReference>
<dbReference type="EMBL" id="BFAA01012099">
    <property type="protein sequence ID" value="GCB79837.1"/>
    <property type="molecule type" value="Genomic_DNA"/>
</dbReference>
<dbReference type="STRING" id="75743.A0A401Q326"/>
<dbReference type="InterPro" id="IPR035892">
    <property type="entry name" value="C2_domain_sf"/>
</dbReference>
<comment type="similarity">
    <text evidence="1">Belongs to the DOCK family.</text>
</comment>
<keyword evidence="5" id="KW-1185">Reference proteome</keyword>
<evidence type="ECO:0000259" key="3">
    <source>
        <dbReference type="PROSITE" id="PS51650"/>
    </source>
</evidence>
<dbReference type="OrthoDB" id="47328at2759"/>
<protein>
    <recommendedName>
        <fullName evidence="3">C2 DOCK-type domain-containing protein</fullName>
    </recommendedName>
</protein>
<dbReference type="InterPro" id="IPR026791">
    <property type="entry name" value="DOCK"/>
</dbReference>
<dbReference type="GO" id="GO:0007409">
    <property type="term" value="P:axonogenesis"/>
    <property type="evidence" value="ECO:0007669"/>
    <property type="project" value="TreeGrafter"/>
</dbReference>
<organism evidence="4 5">
    <name type="scientific">Scyliorhinus torazame</name>
    <name type="common">Cloudy catshark</name>
    <name type="synonym">Catulus torazame</name>
    <dbReference type="NCBI Taxonomy" id="75743"/>
    <lineage>
        <taxon>Eukaryota</taxon>
        <taxon>Metazoa</taxon>
        <taxon>Chordata</taxon>
        <taxon>Craniata</taxon>
        <taxon>Vertebrata</taxon>
        <taxon>Chondrichthyes</taxon>
        <taxon>Elasmobranchii</taxon>
        <taxon>Galeomorphii</taxon>
        <taxon>Galeoidea</taxon>
        <taxon>Carcharhiniformes</taxon>
        <taxon>Scyliorhinidae</taxon>
        <taxon>Scyliorhinus</taxon>
    </lineage>
</organism>
<dbReference type="Gene3D" id="2.60.40.150">
    <property type="entry name" value="C2 domain"/>
    <property type="match status" value="1"/>
</dbReference>
<comment type="caution">
    <text evidence="4">The sequence shown here is derived from an EMBL/GenBank/DDBJ whole genome shotgun (WGS) entry which is preliminary data.</text>
</comment>
<dbReference type="OMA" id="RTSHFHE"/>
<dbReference type="PANTHER" id="PTHR23317:SF78">
    <property type="entry name" value="DEDICATOR OF CYTOKINESIS PROTEIN 7"/>
    <property type="match status" value="1"/>
</dbReference>
<name>A0A401Q326_SCYTO</name>
<feature type="region of interest" description="Disordered" evidence="2">
    <location>
        <begin position="390"/>
        <end position="412"/>
    </location>
</feature>
<feature type="domain" description="C2 DOCK-type" evidence="3">
    <location>
        <begin position="55"/>
        <end position="221"/>
    </location>
</feature>
<evidence type="ECO:0000256" key="1">
    <source>
        <dbReference type="PROSITE-ProRule" id="PRU00983"/>
    </source>
</evidence>
<sequence length="622" mass="70099">AQLKIDISPAPENPHYCLTPELLQVKPYPDTRVRPTKDILEFPSRDVYVPYTTYRNLLYVYPQSLNFANRQGSARNITVKVQFMSGEDQNNAMQGIFGKSSCAEFTKESYTAVIYHNRSPDFHEEIKVKLPAYLTDHHHLLFTFYHVSCQQKQNTPLETPVGYTWIPMLQNGRLKTGQLCLPVSLEKPPQSYSVLSPEVPLPGMKWVDNHKGVFNVEVIAVSSIHTQDPYLDKFFALVHALEEHAFPVRIGDLRILENDLENELKNSISSLSSAQLEPVVRFLHQLLDKLVLLVVRPPVIAGQIVNMGQPSFEAMTSIVNRLHKNLETNQDQHGRNNLLASYIYYVFRLPSTESNPSSPGPGSCMLGGSMHYATMARTAARLASLNLSRSRSLSNSNPDIAGTPTSPDDEVRTIIGSKGLDRSNSWVNAGGPTVPWRSPPRSSTEVMQLLHEELALQWVVSSGSVRESALHQAWFFFELMVKSMVHHLYFSDKLDTLRKARFPERFMDDIAALVSMIAGDIVSRFQKDIELIERLNISLAFFLNDLFSVMDRGFVFALTKTYWKQVSSKLYALQTPSMLVSLRLDFLRIICSHEHYVTLNLPCSLLTPPSSPSPSVSSATSQ</sequence>
<dbReference type="Pfam" id="PF14429">
    <property type="entry name" value="DOCK-C2"/>
    <property type="match status" value="1"/>
</dbReference>
<feature type="non-terminal residue" evidence="4">
    <location>
        <position position="622"/>
    </location>
</feature>
<dbReference type="PANTHER" id="PTHR23317">
    <property type="entry name" value="DEDICATOR OF CYTOKINESIS DOCK"/>
    <property type="match status" value="1"/>
</dbReference>
<dbReference type="GO" id="GO:0005085">
    <property type="term" value="F:guanyl-nucleotide exchange factor activity"/>
    <property type="evidence" value="ECO:0007669"/>
    <property type="project" value="InterPro"/>
</dbReference>
<dbReference type="GO" id="GO:0007264">
    <property type="term" value="P:small GTPase-mediated signal transduction"/>
    <property type="evidence" value="ECO:0007669"/>
    <property type="project" value="InterPro"/>
</dbReference>
<gene>
    <name evidence="4" type="ORF">scyTo_0017965</name>
</gene>
<evidence type="ECO:0000256" key="2">
    <source>
        <dbReference type="SAM" id="MobiDB-lite"/>
    </source>
</evidence>
<evidence type="ECO:0000313" key="5">
    <source>
        <dbReference type="Proteomes" id="UP000288216"/>
    </source>
</evidence>
<dbReference type="FunFam" id="2.60.40.150:FF:000022">
    <property type="entry name" value="Dedicator of cytokinesis protein 7"/>
    <property type="match status" value="1"/>
</dbReference>
<accession>A0A401Q326</accession>